<evidence type="ECO:0000256" key="2">
    <source>
        <dbReference type="SAM" id="MobiDB-lite"/>
    </source>
</evidence>
<keyword evidence="5" id="KW-1185">Reference proteome</keyword>
<sequence>MDNDAPIRILADPQTAATFLLHDLAVCSLSLIPSKTMDAHFPSQRGIVNPDDMRTWGEGVPDAADGSSTDATYDPASEGEVDELDDDECGSLPPKKKISDKAWLKHRINRGRINGSRTDVYECTYSFDKHGKRTAPCRKRGAANTITRHINAVHFRLRPHPCDICNGDPRQKYTAFGQKQGLRVHINSLHPGAAGYEPFPCKHCGLNFADPSQRNKHYKKDHPEAEIKKRRKDPFADEP</sequence>
<protein>
    <recommendedName>
        <fullName evidence="3">C2H2-type domain-containing protein</fullName>
    </recommendedName>
</protein>
<reference evidence="4 5" key="1">
    <citation type="submission" date="2014-04" db="EMBL/GenBank/DDBJ databases">
        <authorList>
            <consortium name="DOE Joint Genome Institute"/>
            <person name="Kuo A."/>
            <person name="Gay G."/>
            <person name="Dore J."/>
            <person name="Kohler A."/>
            <person name="Nagy L.G."/>
            <person name="Floudas D."/>
            <person name="Copeland A."/>
            <person name="Barry K.W."/>
            <person name="Cichocki N."/>
            <person name="Veneault-Fourrey C."/>
            <person name="LaButti K."/>
            <person name="Lindquist E.A."/>
            <person name="Lipzen A."/>
            <person name="Lundell T."/>
            <person name="Morin E."/>
            <person name="Murat C."/>
            <person name="Sun H."/>
            <person name="Tunlid A."/>
            <person name="Henrissat B."/>
            <person name="Grigoriev I.V."/>
            <person name="Hibbett D.S."/>
            <person name="Martin F."/>
            <person name="Nordberg H.P."/>
            <person name="Cantor M.N."/>
            <person name="Hua S.X."/>
        </authorList>
    </citation>
    <scope>NUCLEOTIDE SEQUENCE [LARGE SCALE GENOMIC DNA]</scope>
    <source>
        <strain evidence="5">h7</strain>
    </source>
</reference>
<feature type="region of interest" description="Disordered" evidence="2">
    <location>
        <begin position="55"/>
        <end position="92"/>
    </location>
</feature>
<feature type="region of interest" description="Disordered" evidence="2">
    <location>
        <begin position="210"/>
        <end position="239"/>
    </location>
</feature>
<evidence type="ECO:0000259" key="3">
    <source>
        <dbReference type="PROSITE" id="PS50157"/>
    </source>
</evidence>
<gene>
    <name evidence="4" type="ORF">M413DRAFT_29819</name>
</gene>
<evidence type="ECO:0000313" key="5">
    <source>
        <dbReference type="Proteomes" id="UP000053424"/>
    </source>
</evidence>
<dbReference type="SMART" id="SM00355">
    <property type="entry name" value="ZnF_C2H2"/>
    <property type="match status" value="2"/>
</dbReference>
<dbReference type="AlphaFoldDB" id="A0A0C3C5J7"/>
<dbReference type="STRING" id="686832.A0A0C3C5J7"/>
<dbReference type="Proteomes" id="UP000053424">
    <property type="component" value="Unassembled WGS sequence"/>
</dbReference>
<evidence type="ECO:0000256" key="1">
    <source>
        <dbReference type="PROSITE-ProRule" id="PRU00042"/>
    </source>
</evidence>
<dbReference type="InterPro" id="IPR013087">
    <property type="entry name" value="Znf_C2H2_type"/>
</dbReference>
<feature type="compositionally biased region" description="Acidic residues" evidence="2">
    <location>
        <begin position="77"/>
        <end position="89"/>
    </location>
</feature>
<keyword evidence="1" id="KW-0862">Zinc</keyword>
<dbReference type="PROSITE" id="PS50157">
    <property type="entry name" value="ZINC_FINGER_C2H2_2"/>
    <property type="match status" value="1"/>
</dbReference>
<dbReference type="OrthoDB" id="3028315at2759"/>
<dbReference type="HOGENOM" id="CLU_1161264_0_0_1"/>
<dbReference type="Gene3D" id="3.30.160.60">
    <property type="entry name" value="Classic Zinc Finger"/>
    <property type="match status" value="1"/>
</dbReference>
<evidence type="ECO:0000313" key="4">
    <source>
        <dbReference type="EMBL" id="KIM38881.1"/>
    </source>
</evidence>
<dbReference type="PROSITE" id="PS00028">
    <property type="entry name" value="ZINC_FINGER_C2H2_1"/>
    <property type="match status" value="1"/>
</dbReference>
<reference evidence="5" key="2">
    <citation type="submission" date="2015-01" db="EMBL/GenBank/DDBJ databases">
        <title>Evolutionary Origins and Diversification of the Mycorrhizal Mutualists.</title>
        <authorList>
            <consortium name="DOE Joint Genome Institute"/>
            <consortium name="Mycorrhizal Genomics Consortium"/>
            <person name="Kohler A."/>
            <person name="Kuo A."/>
            <person name="Nagy L.G."/>
            <person name="Floudas D."/>
            <person name="Copeland A."/>
            <person name="Barry K.W."/>
            <person name="Cichocki N."/>
            <person name="Veneault-Fourrey C."/>
            <person name="LaButti K."/>
            <person name="Lindquist E.A."/>
            <person name="Lipzen A."/>
            <person name="Lundell T."/>
            <person name="Morin E."/>
            <person name="Murat C."/>
            <person name="Riley R."/>
            <person name="Ohm R."/>
            <person name="Sun H."/>
            <person name="Tunlid A."/>
            <person name="Henrissat B."/>
            <person name="Grigoriev I.V."/>
            <person name="Hibbett D.S."/>
            <person name="Martin F."/>
        </authorList>
    </citation>
    <scope>NUCLEOTIDE SEQUENCE [LARGE SCALE GENOMIC DNA]</scope>
    <source>
        <strain evidence="5">h7</strain>
    </source>
</reference>
<dbReference type="EMBL" id="KN831788">
    <property type="protein sequence ID" value="KIM38881.1"/>
    <property type="molecule type" value="Genomic_DNA"/>
</dbReference>
<name>A0A0C3C5J7_HEBCY</name>
<dbReference type="GO" id="GO:0008270">
    <property type="term" value="F:zinc ion binding"/>
    <property type="evidence" value="ECO:0007669"/>
    <property type="project" value="UniProtKB-KW"/>
</dbReference>
<keyword evidence="1" id="KW-0863">Zinc-finger</keyword>
<proteinExistence type="predicted"/>
<feature type="domain" description="C2H2-type" evidence="3">
    <location>
        <begin position="199"/>
        <end position="227"/>
    </location>
</feature>
<organism evidence="4 5">
    <name type="scientific">Hebeloma cylindrosporum</name>
    <dbReference type="NCBI Taxonomy" id="76867"/>
    <lineage>
        <taxon>Eukaryota</taxon>
        <taxon>Fungi</taxon>
        <taxon>Dikarya</taxon>
        <taxon>Basidiomycota</taxon>
        <taxon>Agaricomycotina</taxon>
        <taxon>Agaricomycetes</taxon>
        <taxon>Agaricomycetidae</taxon>
        <taxon>Agaricales</taxon>
        <taxon>Agaricineae</taxon>
        <taxon>Hymenogastraceae</taxon>
        <taxon>Hebeloma</taxon>
    </lineage>
</organism>
<keyword evidence="1" id="KW-0479">Metal-binding</keyword>
<accession>A0A0C3C5J7</accession>